<dbReference type="Gene3D" id="3.40.47.40">
    <property type="entry name" value="Stage V sporulation protein AD"/>
    <property type="match status" value="1"/>
</dbReference>
<reference evidence="1 2" key="1">
    <citation type="submission" date="2016-04" db="EMBL/GenBank/DDBJ databases">
        <title>Draft genome sequence of Aeribacillus pallidus 8m3 from petroleum reservoir.</title>
        <authorList>
            <person name="Poltaraus A.B."/>
            <person name="Nazina T.N."/>
            <person name="Tourova T.P."/>
            <person name="Malakho S.M."/>
            <person name="Korshunova A.V."/>
            <person name="Sokolova D.S."/>
        </authorList>
    </citation>
    <scope>NUCLEOTIDE SEQUENCE [LARGE SCALE GENOMIC DNA]</scope>
    <source>
        <strain evidence="1 2">8m3</strain>
    </source>
</reference>
<organism evidence="1 2">
    <name type="scientific">Aeribacillus pallidus</name>
    <dbReference type="NCBI Taxonomy" id="33936"/>
    <lineage>
        <taxon>Bacteria</taxon>
        <taxon>Bacillati</taxon>
        <taxon>Bacillota</taxon>
        <taxon>Bacilli</taxon>
        <taxon>Bacillales</taxon>
        <taxon>Bacillaceae</taxon>
        <taxon>Aeribacillus</taxon>
    </lineage>
</organism>
<dbReference type="SUPFAM" id="SSF53901">
    <property type="entry name" value="Thiolase-like"/>
    <property type="match status" value="1"/>
</dbReference>
<dbReference type="InterPro" id="IPR010894">
    <property type="entry name" value="SpoVAD"/>
</dbReference>
<dbReference type="GeneID" id="301126714"/>
<dbReference type="Pfam" id="PF07451">
    <property type="entry name" value="SpoVAD"/>
    <property type="match status" value="1"/>
</dbReference>
<dbReference type="OrthoDB" id="9770068at2"/>
<dbReference type="RefSeq" id="WP_063388662.1">
    <property type="nucleotide sequence ID" value="NZ_LWBR01000035.1"/>
</dbReference>
<dbReference type="STRING" id="33936.AZI98_12645"/>
<gene>
    <name evidence="1" type="ORF">AZI98_12645</name>
</gene>
<evidence type="ECO:0000313" key="2">
    <source>
        <dbReference type="Proteomes" id="UP000076476"/>
    </source>
</evidence>
<dbReference type="GO" id="GO:0016746">
    <property type="term" value="F:acyltransferase activity"/>
    <property type="evidence" value="ECO:0007669"/>
    <property type="project" value="InterPro"/>
</dbReference>
<keyword evidence="2" id="KW-1185">Reference proteome</keyword>
<dbReference type="PIRSF" id="PIRSF011570">
    <property type="entry name" value="SpoVAD"/>
    <property type="match status" value="1"/>
</dbReference>
<comment type="caution">
    <text evidence="1">The sequence shown here is derived from an EMBL/GenBank/DDBJ whole genome shotgun (WGS) entry which is preliminary data.</text>
</comment>
<protein>
    <submittedName>
        <fullName evidence="1">Stage V sporulation protein AD</fullName>
    </submittedName>
</protein>
<dbReference type="AlphaFoldDB" id="A0A165XE57"/>
<accession>A0A165XE57</accession>
<dbReference type="Proteomes" id="UP000076476">
    <property type="component" value="Unassembled WGS sequence"/>
</dbReference>
<proteinExistence type="predicted"/>
<dbReference type="EMBL" id="LWBR01000035">
    <property type="protein sequence ID" value="KZN95926.1"/>
    <property type="molecule type" value="Genomic_DNA"/>
</dbReference>
<evidence type="ECO:0000313" key="1">
    <source>
        <dbReference type="EMBL" id="KZN95926.1"/>
    </source>
</evidence>
<sequence length="335" mass="36151">MRLTGKQTWVFQHKLFVNKTATVVGPKEAKGPLKETFDAHFDDMYCGAPSWELAERNLMEQAISRCLKKAELKEEDIDLFLAGDLLNQNATSNYTARMLNIPLLCMYGACSTSMETVAAACALIDGGFANKIIAATSSHYGAAEKQFRHPTNFGGQKPETATTTVTGAGAVLISKDESEIAITAATIGKVIDVGRKNPYDMGSAMAPAAADTIKQHFRDLNRTPSDYDLILTGDLSGVGSPKLKELLLEDGYDIRGNHSDCGLLIFHPAQRAFAGGSGCACSAVVTYGHIFQEMKKGNLKRVLMVATGALLSKTMIKLNESIPAIAHGVVFERQR</sequence>
<dbReference type="InterPro" id="IPR038369">
    <property type="entry name" value="SpoVAD_sf"/>
</dbReference>
<dbReference type="NCBIfam" id="TIGR02845">
    <property type="entry name" value="spore_V_AD"/>
    <property type="match status" value="1"/>
</dbReference>
<dbReference type="InterPro" id="IPR016039">
    <property type="entry name" value="Thiolase-like"/>
</dbReference>
<name>A0A165XE57_9BACI</name>
<dbReference type="NCBIfam" id="NF006160">
    <property type="entry name" value="PRK08304.1"/>
    <property type="match status" value="1"/>
</dbReference>